<proteinExistence type="predicted"/>
<comment type="caution">
    <text evidence="1">The sequence shown here is derived from an EMBL/GenBank/DDBJ whole genome shotgun (WGS) entry which is preliminary data.</text>
</comment>
<evidence type="ECO:0000313" key="1">
    <source>
        <dbReference type="EMBL" id="KKL96286.1"/>
    </source>
</evidence>
<protein>
    <submittedName>
        <fullName evidence="1">Uncharacterized protein</fullName>
    </submittedName>
</protein>
<gene>
    <name evidence="1" type="ORF">LCGC14_1845950</name>
</gene>
<reference evidence="1" key="1">
    <citation type="journal article" date="2015" name="Nature">
        <title>Complex archaea that bridge the gap between prokaryotes and eukaryotes.</title>
        <authorList>
            <person name="Spang A."/>
            <person name="Saw J.H."/>
            <person name="Jorgensen S.L."/>
            <person name="Zaremba-Niedzwiedzka K."/>
            <person name="Martijn J."/>
            <person name="Lind A.E."/>
            <person name="van Eijk R."/>
            <person name="Schleper C."/>
            <person name="Guy L."/>
            <person name="Ettema T.J."/>
        </authorList>
    </citation>
    <scope>NUCLEOTIDE SEQUENCE</scope>
</reference>
<dbReference type="EMBL" id="LAZR01018472">
    <property type="protein sequence ID" value="KKL96286.1"/>
    <property type="molecule type" value="Genomic_DNA"/>
</dbReference>
<organism evidence="1">
    <name type="scientific">marine sediment metagenome</name>
    <dbReference type="NCBI Taxonomy" id="412755"/>
    <lineage>
        <taxon>unclassified sequences</taxon>
        <taxon>metagenomes</taxon>
        <taxon>ecological metagenomes</taxon>
    </lineage>
</organism>
<name>A0A0F9H040_9ZZZZ</name>
<dbReference type="AlphaFoldDB" id="A0A0F9H040"/>
<accession>A0A0F9H040</accession>
<sequence>MGFHPKKKRMIVRFTGPGDIFIEDYLPYQGESEWVEIDSDEITYFIADHQDQFDTLEIMDE</sequence>